<comment type="caution">
    <text evidence="2">The sequence shown here is derived from an EMBL/GenBank/DDBJ whole genome shotgun (WGS) entry which is preliminary data.</text>
</comment>
<protein>
    <submittedName>
        <fullName evidence="2">Uncharacterized protein</fullName>
    </submittedName>
</protein>
<sequence>MASVTRKPMILDSIHQNTADGPVLENFNVDGTAFRWVPDIQPNTQVAYSLSDNTGAISKSAPVPVNAGDTACIGQNPNASAGASSAASPSGASSTTSTPSTSATRPASSAASSSAAGNAAMPTNVANMGMAGVLGAALAVVLA</sequence>
<evidence type="ECO:0000313" key="2">
    <source>
        <dbReference type="EMBL" id="KAL0955096.1"/>
    </source>
</evidence>
<feature type="compositionally biased region" description="Low complexity" evidence="1">
    <location>
        <begin position="76"/>
        <end position="115"/>
    </location>
</feature>
<proteinExistence type="predicted"/>
<organism evidence="2 3">
    <name type="scientific">Hohenbuehelia grisea</name>
    <dbReference type="NCBI Taxonomy" id="104357"/>
    <lineage>
        <taxon>Eukaryota</taxon>
        <taxon>Fungi</taxon>
        <taxon>Dikarya</taxon>
        <taxon>Basidiomycota</taxon>
        <taxon>Agaricomycotina</taxon>
        <taxon>Agaricomycetes</taxon>
        <taxon>Agaricomycetidae</taxon>
        <taxon>Agaricales</taxon>
        <taxon>Pleurotineae</taxon>
        <taxon>Pleurotaceae</taxon>
        <taxon>Hohenbuehelia</taxon>
    </lineage>
</organism>
<reference evidence="3" key="1">
    <citation type="submission" date="2024-06" db="EMBL/GenBank/DDBJ databases">
        <title>Multi-omics analyses provide insights into the biosynthesis of the anticancer antibiotic pleurotin in Hohenbuehelia grisea.</title>
        <authorList>
            <person name="Weaver J.A."/>
            <person name="Alberti F."/>
        </authorList>
    </citation>
    <scope>NUCLEOTIDE SEQUENCE [LARGE SCALE GENOMIC DNA]</scope>
    <source>
        <strain evidence="3">T-177</strain>
    </source>
</reference>
<keyword evidence="3" id="KW-1185">Reference proteome</keyword>
<dbReference type="EMBL" id="JASNQZ010000007">
    <property type="protein sequence ID" value="KAL0955096.1"/>
    <property type="molecule type" value="Genomic_DNA"/>
</dbReference>
<dbReference type="Proteomes" id="UP001556367">
    <property type="component" value="Unassembled WGS sequence"/>
</dbReference>
<gene>
    <name evidence="2" type="ORF">HGRIS_004013</name>
</gene>
<evidence type="ECO:0000313" key="3">
    <source>
        <dbReference type="Proteomes" id="UP001556367"/>
    </source>
</evidence>
<accession>A0ABR3JHA0</accession>
<name>A0ABR3JHA0_9AGAR</name>
<evidence type="ECO:0000256" key="1">
    <source>
        <dbReference type="SAM" id="MobiDB-lite"/>
    </source>
</evidence>
<feature type="region of interest" description="Disordered" evidence="1">
    <location>
        <begin position="68"/>
        <end position="115"/>
    </location>
</feature>